<dbReference type="GO" id="GO:0006417">
    <property type="term" value="P:regulation of translation"/>
    <property type="evidence" value="ECO:0007669"/>
    <property type="project" value="TreeGrafter"/>
</dbReference>
<feature type="domain" description="Anti-sigma K factor RskA C-terminal" evidence="10">
    <location>
        <begin position="108"/>
        <end position="236"/>
    </location>
</feature>
<dbReference type="Gene3D" id="1.10.10.1320">
    <property type="entry name" value="Anti-sigma factor, zinc-finger domain"/>
    <property type="match status" value="1"/>
</dbReference>
<proteinExistence type="predicted"/>
<gene>
    <name evidence="11" type="ORF">JF887_10460</name>
</gene>
<dbReference type="GO" id="GO:0005886">
    <property type="term" value="C:plasma membrane"/>
    <property type="evidence" value="ECO:0007669"/>
    <property type="project" value="UniProtKB-SubCell"/>
</dbReference>
<evidence type="ECO:0000256" key="4">
    <source>
        <dbReference type="ARBA" id="ARBA00022692"/>
    </source>
</evidence>
<organism evidence="11 12">
    <name type="scientific">Candidatus Amunia macphersoniae</name>
    <dbReference type="NCBI Taxonomy" id="3127014"/>
    <lineage>
        <taxon>Bacteria</taxon>
        <taxon>Bacillati</taxon>
        <taxon>Candidatus Dormiibacterota</taxon>
        <taxon>Candidatus Dormibacteria</taxon>
        <taxon>Candidatus Aeolococcales</taxon>
        <taxon>Candidatus Aeolococcaceae</taxon>
        <taxon>Candidatus Amunia</taxon>
    </lineage>
</organism>
<dbReference type="GO" id="GO:0016989">
    <property type="term" value="F:sigma factor antagonist activity"/>
    <property type="evidence" value="ECO:0007669"/>
    <property type="project" value="TreeGrafter"/>
</dbReference>
<dbReference type="PANTHER" id="PTHR37461:SF1">
    <property type="entry name" value="ANTI-SIGMA-K FACTOR RSKA"/>
    <property type="match status" value="1"/>
</dbReference>
<keyword evidence="3" id="KW-1003">Cell membrane</keyword>
<dbReference type="InterPro" id="IPR018764">
    <property type="entry name" value="RskA_C"/>
</dbReference>
<name>A0A934NA73_9BACT</name>
<dbReference type="InterPro" id="IPR051474">
    <property type="entry name" value="Anti-sigma-K/W_factor"/>
</dbReference>
<evidence type="ECO:0000259" key="10">
    <source>
        <dbReference type="Pfam" id="PF10099"/>
    </source>
</evidence>
<accession>A0A934NA73</accession>
<evidence type="ECO:0000256" key="9">
    <source>
        <dbReference type="SAM" id="Phobius"/>
    </source>
</evidence>
<comment type="caution">
    <text evidence="11">The sequence shown here is derived from an EMBL/GenBank/DDBJ whole genome shotgun (WGS) entry which is preliminary data.</text>
</comment>
<comment type="subcellular location">
    <subcellularLocation>
        <location evidence="2">Cell membrane</location>
    </subcellularLocation>
    <subcellularLocation>
        <location evidence="1">Membrane</location>
        <topology evidence="1">Single-pass membrane protein</topology>
    </subcellularLocation>
</comment>
<keyword evidence="4 9" id="KW-0812">Transmembrane</keyword>
<reference evidence="11 12" key="1">
    <citation type="submission" date="2020-10" db="EMBL/GenBank/DDBJ databases">
        <title>Ca. Dormibacterota MAGs.</title>
        <authorList>
            <person name="Montgomery K."/>
        </authorList>
    </citation>
    <scope>NUCLEOTIDE SEQUENCE [LARGE SCALE GENOMIC DNA]</scope>
    <source>
        <strain evidence="11">Mitchell_Peninsula_5</strain>
    </source>
</reference>
<evidence type="ECO:0000313" key="11">
    <source>
        <dbReference type="EMBL" id="MBJ7609832.1"/>
    </source>
</evidence>
<dbReference type="EMBL" id="JAEKNN010000052">
    <property type="protein sequence ID" value="MBJ7609832.1"/>
    <property type="molecule type" value="Genomic_DNA"/>
</dbReference>
<sequence>MISCQDADVLAAALSIGSIDTADELKLQRHLTGCTDCRRLAGEYMAAASRLPLALEPLQPSKELRARLMKAVYAESAADDHRAESADRISWWQRAWSRVPVNRGFTVLAAAAGAAVIGFGSWIVVGRQGSTPASRTIAVTAMPAAPHASGQLILERTDNEAVLTATGLPGPAQVAGGNAVYEVWLIRADHTAVAAAFLSQAPDGSWSAAVHGDMSAYSTVAATVEPAGGSVAPTGPEVLQAGLTGA</sequence>
<dbReference type="Proteomes" id="UP000614410">
    <property type="component" value="Unassembled WGS sequence"/>
</dbReference>
<feature type="transmembrane region" description="Helical" evidence="9">
    <location>
        <begin position="104"/>
        <end position="125"/>
    </location>
</feature>
<evidence type="ECO:0000256" key="5">
    <source>
        <dbReference type="ARBA" id="ARBA00022989"/>
    </source>
</evidence>
<dbReference type="InterPro" id="IPR041916">
    <property type="entry name" value="Anti_sigma_zinc_sf"/>
</dbReference>
<evidence type="ECO:0000313" key="12">
    <source>
        <dbReference type="Proteomes" id="UP000614410"/>
    </source>
</evidence>
<keyword evidence="6 9" id="KW-0472">Membrane</keyword>
<evidence type="ECO:0000256" key="2">
    <source>
        <dbReference type="ARBA" id="ARBA00004236"/>
    </source>
</evidence>
<evidence type="ECO:0000256" key="7">
    <source>
        <dbReference type="ARBA" id="ARBA00029829"/>
    </source>
</evidence>
<dbReference type="AlphaFoldDB" id="A0A934NA73"/>
<dbReference type="Pfam" id="PF10099">
    <property type="entry name" value="RskA_C"/>
    <property type="match status" value="1"/>
</dbReference>
<protein>
    <recommendedName>
        <fullName evidence="8">Regulator of SigK</fullName>
    </recommendedName>
    <alternativeName>
        <fullName evidence="7">Sigma-K anti-sigma factor RskA</fullName>
    </alternativeName>
</protein>
<evidence type="ECO:0000256" key="6">
    <source>
        <dbReference type="ARBA" id="ARBA00023136"/>
    </source>
</evidence>
<evidence type="ECO:0000256" key="3">
    <source>
        <dbReference type="ARBA" id="ARBA00022475"/>
    </source>
</evidence>
<evidence type="ECO:0000256" key="8">
    <source>
        <dbReference type="ARBA" id="ARBA00030803"/>
    </source>
</evidence>
<dbReference type="PANTHER" id="PTHR37461">
    <property type="entry name" value="ANTI-SIGMA-K FACTOR RSKA"/>
    <property type="match status" value="1"/>
</dbReference>
<evidence type="ECO:0000256" key="1">
    <source>
        <dbReference type="ARBA" id="ARBA00004167"/>
    </source>
</evidence>
<keyword evidence="5 9" id="KW-1133">Transmembrane helix</keyword>